<dbReference type="GO" id="GO:0008237">
    <property type="term" value="F:metallopeptidase activity"/>
    <property type="evidence" value="ECO:0007669"/>
    <property type="project" value="UniProtKB-KW"/>
</dbReference>
<dbReference type="PANTHER" id="PTHR35864:SF1">
    <property type="entry name" value="ZINC METALLOPROTEASE YWHC-RELATED"/>
    <property type="match status" value="1"/>
</dbReference>
<keyword evidence="8" id="KW-0378">Hydrolase</keyword>
<keyword evidence="12 13" id="KW-0472">Membrane</keyword>
<dbReference type="GO" id="GO:0005886">
    <property type="term" value="C:plasma membrane"/>
    <property type="evidence" value="ECO:0007669"/>
    <property type="project" value="UniProtKB-SubCell"/>
</dbReference>
<dbReference type="InterPro" id="IPR044537">
    <property type="entry name" value="Rip2-like"/>
</dbReference>
<keyword evidence="4" id="KW-1003">Cell membrane</keyword>
<sequence>MSLIVFLLGIPAIMLATTIHEFTRAAVSTALGDKIPKEEGRLTLNPLKHFEPIGMLIMLVCGFGWGKPVNISSLYYKDRKKGVLITAIAPTVANLVFAVIAALLAIVFSNIYWLSIFLMRVCYFSCCLIIYNLLPVAPMDCVKVLSVVLPANSYFKLIQYEKFIQMAFVFLLFIGLGSFFENIIYGLYNLIAIMFV</sequence>
<feature type="transmembrane region" description="Helical" evidence="13">
    <location>
        <begin position="163"/>
        <end position="188"/>
    </location>
</feature>
<evidence type="ECO:0000256" key="1">
    <source>
        <dbReference type="ARBA" id="ARBA00001947"/>
    </source>
</evidence>
<dbReference type="AlphaFoldDB" id="A0A645CJH4"/>
<comment type="caution">
    <text evidence="14">The sequence shown here is derived from an EMBL/GenBank/DDBJ whole genome shotgun (WGS) entry which is preliminary data.</text>
</comment>
<evidence type="ECO:0000256" key="8">
    <source>
        <dbReference type="ARBA" id="ARBA00022801"/>
    </source>
</evidence>
<dbReference type="CDD" id="cd06158">
    <property type="entry name" value="S2P-M50_like_1"/>
    <property type="match status" value="1"/>
</dbReference>
<keyword evidence="6 13" id="KW-0812">Transmembrane</keyword>
<comment type="similarity">
    <text evidence="3">Belongs to the peptidase M50B family.</text>
</comment>
<keyword evidence="11" id="KW-0482">Metalloprotease</keyword>
<dbReference type="PANTHER" id="PTHR35864">
    <property type="entry name" value="ZINC METALLOPROTEASE MJ0611-RELATED"/>
    <property type="match status" value="1"/>
</dbReference>
<keyword evidence="7" id="KW-0479">Metal-binding</keyword>
<gene>
    <name evidence="14" type="ORF">SDC9_124057</name>
</gene>
<feature type="transmembrane region" description="Helical" evidence="13">
    <location>
        <begin position="112"/>
        <end position="134"/>
    </location>
</feature>
<organism evidence="14">
    <name type="scientific">bioreactor metagenome</name>
    <dbReference type="NCBI Taxonomy" id="1076179"/>
    <lineage>
        <taxon>unclassified sequences</taxon>
        <taxon>metagenomes</taxon>
        <taxon>ecological metagenomes</taxon>
    </lineage>
</organism>
<evidence type="ECO:0000256" key="5">
    <source>
        <dbReference type="ARBA" id="ARBA00022670"/>
    </source>
</evidence>
<evidence type="ECO:0000256" key="10">
    <source>
        <dbReference type="ARBA" id="ARBA00022989"/>
    </source>
</evidence>
<proteinExistence type="inferred from homology"/>
<reference evidence="14" key="1">
    <citation type="submission" date="2019-08" db="EMBL/GenBank/DDBJ databases">
        <authorList>
            <person name="Kucharzyk K."/>
            <person name="Murdoch R.W."/>
            <person name="Higgins S."/>
            <person name="Loffler F."/>
        </authorList>
    </citation>
    <scope>NUCLEOTIDE SEQUENCE</scope>
</reference>
<evidence type="ECO:0000313" key="14">
    <source>
        <dbReference type="EMBL" id="MPM77058.1"/>
    </source>
</evidence>
<evidence type="ECO:0000256" key="3">
    <source>
        <dbReference type="ARBA" id="ARBA00007931"/>
    </source>
</evidence>
<feature type="transmembrane region" description="Helical" evidence="13">
    <location>
        <begin position="83"/>
        <end position="106"/>
    </location>
</feature>
<evidence type="ECO:0000256" key="11">
    <source>
        <dbReference type="ARBA" id="ARBA00023049"/>
    </source>
</evidence>
<evidence type="ECO:0000256" key="13">
    <source>
        <dbReference type="SAM" id="Phobius"/>
    </source>
</evidence>
<dbReference type="GO" id="GO:0046872">
    <property type="term" value="F:metal ion binding"/>
    <property type="evidence" value="ECO:0007669"/>
    <property type="project" value="UniProtKB-KW"/>
</dbReference>
<evidence type="ECO:0000256" key="4">
    <source>
        <dbReference type="ARBA" id="ARBA00022475"/>
    </source>
</evidence>
<evidence type="ECO:0000256" key="9">
    <source>
        <dbReference type="ARBA" id="ARBA00022833"/>
    </source>
</evidence>
<evidence type="ECO:0000256" key="6">
    <source>
        <dbReference type="ARBA" id="ARBA00022692"/>
    </source>
</evidence>
<protein>
    <recommendedName>
        <fullName evidence="15">Peptidase M50 domain-containing protein</fullName>
    </recommendedName>
</protein>
<evidence type="ECO:0008006" key="15">
    <source>
        <dbReference type="Google" id="ProtNLM"/>
    </source>
</evidence>
<keyword evidence="9" id="KW-0862">Zinc</keyword>
<comment type="cofactor">
    <cofactor evidence="1">
        <name>Zn(2+)</name>
        <dbReference type="ChEBI" id="CHEBI:29105"/>
    </cofactor>
</comment>
<evidence type="ECO:0000256" key="12">
    <source>
        <dbReference type="ARBA" id="ARBA00023136"/>
    </source>
</evidence>
<evidence type="ECO:0000256" key="7">
    <source>
        <dbReference type="ARBA" id="ARBA00022723"/>
    </source>
</evidence>
<accession>A0A645CJH4</accession>
<keyword evidence="10 13" id="KW-1133">Transmembrane helix</keyword>
<dbReference type="EMBL" id="VSSQ01027686">
    <property type="protein sequence ID" value="MPM77058.1"/>
    <property type="molecule type" value="Genomic_DNA"/>
</dbReference>
<dbReference type="GO" id="GO:0006508">
    <property type="term" value="P:proteolysis"/>
    <property type="evidence" value="ECO:0007669"/>
    <property type="project" value="UniProtKB-KW"/>
</dbReference>
<keyword evidence="5" id="KW-0645">Protease</keyword>
<feature type="transmembrane region" description="Helical" evidence="13">
    <location>
        <begin position="56"/>
        <end position="76"/>
    </location>
</feature>
<evidence type="ECO:0000256" key="2">
    <source>
        <dbReference type="ARBA" id="ARBA00004651"/>
    </source>
</evidence>
<comment type="subcellular location">
    <subcellularLocation>
        <location evidence="2">Cell membrane</location>
        <topology evidence="2">Multi-pass membrane protein</topology>
    </subcellularLocation>
</comment>
<name>A0A645CJH4_9ZZZZ</name>
<dbReference type="InterPro" id="IPR052348">
    <property type="entry name" value="Metallopeptidase_M50B"/>
</dbReference>